<name>A0A914UR55_9BILA</name>
<sequence>MREAVGAPSNRTTNDASTKLMARHCDRERRRLRRNDRPTTRAQRSFSQRLFSQRPFSSRPSTMASSSACARAKENKRERQEQQPVAGGGDRGRVLTRLRTTPPRQTTTHTHQHVPSLFSTTRSHGVMTVAAAAAVDERGSLSMFDERKRLPARTKTSLDKAPTTCPPANSSPPYSDSAVVVVATRRSSPNQLISK</sequence>
<protein>
    <submittedName>
        <fullName evidence="3">Uncharacterized protein</fullName>
    </submittedName>
</protein>
<evidence type="ECO:0000256" key="1">
    <source>
        <dbReference type="SAM" id="MobiDB-lite"/>
    </source>
</evidence>
<evidence type="ECO:0000313" key="3">
    <source>
        <dbReference type="WBParaSite" id="PSAMB.scaffold1172size35012.g11564.t1"/>
    </source>
</evidence>
<dbReference type="Proteomes" id="UP000887566">
    <property type="component" value="Unplaced"/>
</dbReference>
<evidence type="ECO:0000313" key="2">
    <source>
        <dbReference type="Proteomes" id="UP000887566"/>
    </source>
</evidence>
<feature type="region of interest" description="Disordered" evidence="1">
    <location>
        <begin position="1"/>
        <end position="95"/>
    </location>
</feature>
<organism evidence="2 3">
    <name type="scientific">Plectus sambesii</name>
    <dbReference type="NCBI Taxonomy" id="2011161"/>
    <lineage>
        <taxon>Eukaryota</taxon>
        <taxon>Metazoa</taxon>
        <taxon>Ecdysozoa</taxon>
        <taxon>Nematoda</taxon>
        <taxon>Chromadorea</taxon>
        <taxon>Plectida</taxon>
        <taxon>Plectina</taxon>
        <taxon>Plectoidea</taxon>
        <taxon>Plectidae</taxon>
        <taxon>Plectus</taxon>
    </lineage>
</organism>
<feature type="region of interest" description="Disordered" evidence="1">
    <location>
        <begin position="148"/>
        <end position="177"/>
    </location>
</feature>
<keyword evidence="2" id="KW-1185">Reference proteome</keyword>
<feature type="compositionally biased region" description="Basic and acidic residues" evidence="1">
    <location>
        <begin position="71"/>
        <end position="81"/>
    </location>
</feature>
<dbReference type="AlphaFoldDB" id="A0A914UR55"/>
<feature type="compositionally biased region" description="Polar residues" evidence="1">
    <location>
        <begin position="42"/>
        <end position="56"/>
    </location>
</feature>
<feature type="compositionally biased region" description="Low complexity" evidence="1">
    <location>
        <begin position="57"/>
        <end position="67"/>
    </location>
</feature>
<proteinExistence type="predicted"/>
<accession>A0A914UR55</accession>
<dbReference type="WBParaSite" id="PSAMB.scaffold1172size35012.g11564.t1">
    <property type="protein sequence ID" value="PSAMB.scaffold1172size35012.g11564.t1"/>
    <property type="gene ID" value="PSAMB.scaffold1172size35012.g11564"/>
</dbReference>
<reference evidence="3" key="1">
    <citation type="submission" date="2022-11" db="UniProtKB">
        <authorList>
            <consortium name="WormBaseParasite"/>
        </authorList>
    </citation>
    <scope>IDENTIFICATION</scope>
</reference>
<feature type="compositionally biased region" description="Basic and acidic residues" evidence="1">
    <location>
        <begin position="23"/>
        <end position="39"/>
    </location>
</feature>